<evidence type="ECO:0000259" key="9">
    <source>
        <dbReference type="Pfam" id="PF22148"/>
    </source>
</evidence>
<feature type="signal peptide" evidence="7">
    <location>
        <begin position="1"/>
        <end position="27"/>
    </location>
</feature>
<dbReference type="InterPro" id="IPR023827">
    <property type="entry name" value="Peptidase_S8_Asp-AS"/>
</dbReference>
<dbReference type="PANTHER" id="PTHR43806">
    <property type="entry name" value="PEPTIDASE S8"/>
    <property type="match status" value="1"/>
</dbReference>
<dbReference type="PANTHER" id="PTHR43806:SF11">
    <property type="entry name" value="CEREVISIN-RELATED"/>
    <property type="match status" value="1"/>
</dbReference>
<feature type="active site" description="Charge relay system" evidence="5">
    <location>
        <position position="149"/>
    </location>
</feature>
<dbReference type="Pfam" id="PF00082">
    <property type="entry name" value="Peptidase_S8"/>
    <property type="match status" value="1"/>
</dbReference>
<dbReference type="InterPro" id="IPR023828">
    <property type="entry name" value="Peptidase_S8_Ser-AS"/>
</dbReference>
<dbReference type="InterPro" id="IPR015500">
    <property type="entry name" value="Peptidase_S8_subtilisin-rel"/>
</dbReference>
<evidence type="ECO:0000256" key="1">
    <source>
        <dbReference type="ARBA" id="ARBA00011073"/>
    </source>
</evidence>
<dbReference type="PROSITE" id="PS00136">
    <property type="entry name" value="SUBTILASE_ASP"/>
    <property type="match status" value="1"/>
</dbReference>
<keyword evidence="4 5" id="KW-0720">Serine protease</keyword>
<gene>
    <name evidence="10" type="ORF">AQPW35_13380</name>
</gene>
<dbReference type="OrthoDB" id="9790784at2"/>
<accession>A0A480APG2</accession>
<feature type="domain" description="Peptidase S8/S53" evidence="8">
    <location>
        <begin position="140"/>
        <end position="408"/>
    </location>
</feature>
<evidence type="ECO:0000256" key="3">
    <source>
        <dbReference type="ARBA" id="ARBA00022801"/>
    </source>
</evidence>
<evidence type="ECO:0000256" key="4">
    <source>
        <dbReference type="ARBA" id="ARBA00022825"/>
    </source>
</evidence>
<dbReference type="SUPFAM" id="SSF52743">
    <property type="entry name" value="Subtilisin-like"/>
    <property type="match status" value="1"/>
</dbReference>
<evidence type="ECO:0000256" key="6">
    <source>
        <dbReference type="RuleBase" id="RU003355"/>
    </source>
</evidence>
<comment type="caution">
    <text evidence="10">The sequence shown here is derived from an EMBL/GenBank/DDBJ whole genome shotgun (WGS) entry which is preliminary data.</text>
</comment>
<keyword evidence="7" id="KW-0732">Signal</keyword>
<dbReference type="GO" id="GO:0004252">
    <property type="term" value="F:serine-type endopeptidase activity"/>
    <property type="evidence" value="ECO:0007669"/>
    <property type="project" value="UniProtKB-UniRule"/>
</dbReference>
<feature type="active site" description="Charge relay system" evidence="5">
    <location>
        <position position="374"/>
    </location>
</feature>
<name>A0A480APG2_9BURK</name>
<evidence type="ECO:0000256" key="2">
    <source>
        <dbReference type="ARBA" id="ARBA00022670"/>
    </source>
</evidence>
<comment type="similarity">
    <text evidence="1 5 6">Belongs to the peptidase S8 family.</text>
</comment>
<keyword evidence="3 5" id="KW-0378">Hydrolase</keyword>
<evidence type="ECO:0000259" key="8">
    <source>
        <dbReference type="Pfam" id="PF00082"/>
    </source>
</evidence>
<reference evidence="11" key="1">
    <citation type="submission" date="2019-03" db="EMBL/GenBank/DDBJ databases">
        <title>Aquabacterium pictum sp.nov., the first bacteriochlorophyll a-containing freshwater bacterium in the genus Aquabacterium of the class Betaproteobacteria.</title>
        <authorList>
            <person name="Hirose S."/>
            <person name="Tank M."/>
            <person name="Hara E."/>
            <person name="Tamaki H."/>
            <person name="Takaichi S."/>
            <person name="Haruta S."/>
            <person name="Hanada S."/>
        </authorList>
    </citation>
    <scope>NUCLEOTIDE SEQUENCE [LARGE SCALE GENOMIC DNA]</scope>
    <source>
        <strain evidence="11">W35</strain>
    </source>
</reference>
<feature type="chain" id="PRO_5019858522" evidence="7">
    <location>
        <begin position="28"/>
        <end position="435"/>
    </location>
</feature>
<dbReference type="PROSITE" id="PS51892">
    <property type="entry name" value="SUBTILASE"/>
    <property type="match status" value="1"/>
</dbReference>
<sequence length="435" mass="43877">MTTARHLPLSAAVSAVLAALSAGPAAAGTPVSAEPGEVVLVLRSPGDLAPLQTRHGLSLVGRFGARPIFRLKLPAGGDVGAVVDALATEPGVLVAEPNLRRASPESVKNNVWTIGSAQAYAAQWAGAAIGLPRAQAQSSGSGTTVAVLDTGFDLAHPVLAGRMLPGWDFVDGDADPSETAQPTQAGYGHGTHVAGLVAWVAPGARILPLRVLDAEGQGNAWVLAEAMLHAIDPDHNPATADGAQVINLSLTGLQPSQLMRTIDQLVNCSLIAPGDAPDPAVDTSDAGYNGDRQRCAAQGGTVVVAGAGNDGSASLRTWPAAESAYGLLSVAASNAQGRLASFSNSGNWISLAAPGDRVTSAVPGGGYATWSGTSMATPLVAGAAALVRARFPQLPARDLARCLVASGSKLSGGRQLQLDVAAALAQLSADPKRCR</sequence>
<organism evidence="10 11">
    <name type="scientific">Pseudaquabacterium pictum</name>
    <dbReference type="NCBI Taxonomy" id="2315236"/>
    <lineage>
        <taxon>Bacteria</taxon>
        <taxon>Pseudomonadati</taxon>
        <taxon>Pseudomonadota</taxon>
        <taxon>Betaproteobacteria</taxon>
        <taxon>Burkholderiales</taxon>
        <taxon>Sphaerotilaceae</taxon>
        <taxon>Pseudaquabacterium</taxon>
    </lineage>
</organism>
<keyword evidence="2 5" id="KW-0645">Protease</keyword>
<evidence type="ECO:0000313" key="11">
    <source>
        <dbReference type="Proteomes" id="UP000301751"/>
    </source>
</evidence>
<dbReference type="Pfam" id="PF22148">
    <property type="entry name" value="Fervidolysin_NPro-like"/>
    <property type="match status" value="1"/>
</dbReference>
<dbReference type="GO" id="GO:0006508">
    <property type="term" value="P:proteolysis"/>
    <property type="evidence" value="ECO:0007669"/>
    <property type="project" value="UniProtKB-KW"/>
</dbReference>
<evidence type="ECO:0000256" key="5">
    <source>
        <dbReference type="PROSITE-ProRule" id="PRU01240"/>
    </source>
</evidence>
<dbReference type="EMBL" id="BJCL01000002">
    <property type="protein sequence ID" value="GCL62257.1"/>
    <property type="molecule type" value="Genomic_DNA"/>
</dbReference>
<dbReference type="PRINTS" id="PR00723">
    <property type="entry name" value="SUBTILISIN"/>
</dbReference>
<evidence type="ECO:0000313" key="10">
    <source>
        <dbReference type="EMBL" id="GCL62257.1"/>
    </source>
</evidence>
<feature type="domain" description="Fervidolysin-like N-terminal prodomain" evidence="9">
    <location>
        <begin position="34"/>
        <end position="98"/>
    </location>
</feature>
<dbReference type="Gene3D" id="3.40.50.200">
    <property type="entry name" value="Peptidase S8/S53 domain"/>
    <property type="match status" value="1"/>
</dbReference>
<dbReference type="InterPro" id="IPR054399">
    <property type="entry name" value="Fervidolysin-like_N_prodom"/>
</dbReference>
<dbReference type="Proteomes" id="UP000301751">
    <property type="component" value="Unassembled WGS sequence"/>
</dbReference>
<evidence type="ECO:0000256" key="7">
    <source>
        <dbReference type="SAM" id="SignalP"/>
    </source>
</evidence>
<proteinExistence type="inferred from homology"/>
<dbReference type="PROSITE" id="PS00138">
    <property type="entry name" value="SUBTILASE_SER"/>
    <property type="match status" value="1"/>
</dbReference>
<dbReference type="AlphaFoldDB" id="A0A480APG2"/>
<dbReference type="InterPro" id="IPR036852">
    <property type="entry name" value="Peptidase_S8/S53_dom_sf"/>
</dbReference>
<keyword evidence="11" id="KW-1185">Reference proteome</keyword>
<dbReference type="InterPro" id="IPR000209">
    <property type="entry name" value="Peptidase_S8/S53_dom"/>
</dbReference>
<dbReference type="RefSeq" id="WP_137731985.1">
    <property type="nucleotide sequence ID" value="NZ_BJCL01000002.1"/>
</dbReference>
<dbReference type="InterPro" id="IPR050131">
    <property type="entry name" value="Peptidase_S8_subtilisin-like"/>
</dbReference>
<protein>
    <submittedName>
        <fullName evidence="10">Uncharacterized protein</fullName>
    </submittedName>
</protein>
<feature type="active site" description="Charge relay system" evidence="5">
    <location>
        <position position="189"/>
    </location>
</feature>